<dbReference type="OrthoDB" id="4954884at2"/>
<keyword evidence="9 11" id="KW-1015">Disulfide bond</keyword>
<dbReference type="GO" id="GO:0045892">
    <property type="term" value="P:negative regulation of DNA-templated transcription"/>
    <property type="evidence" value="ECO:0007669"/>
    <property type="project" value="TreeGrafter"/>
</dbReference>
<dbReference type="RefSeq" id="WP_130648183.1">
    <property type="nucleotide sequence ID" value="NZ_BMHA01000001.1"/>
</dbReference>
<evidence type="ECO:0000256" key="11">
    <source>
        <dbReference type="HAMAP-Rule" id="MF_01479"/>
    </source>
</evidence>
<feature type="binding site" evidence="11">
    <location>
        <position position="55"/>
    </location>
    <ligand>
        <name>[4Fe-4S] cluster</name>
        <dbReference type="ChEBI" id="CHEBI:49883"/>
    </ligand>
</feature>
<dbReference type="GO" id="GO:0035731">
    <property type="term" value="F:dinitrosyl-iron complex binding"/>
    <property type="evidence" value="ECO:0007669"/>
    <property type="project" value="UniProtKB-UniRule"/>
</dbReference>
<dbReference type="GO" id="GO:0003677">
    <property type="term" value="F:DNA binding"/>
    <property type="evidence" value="ECO:0007669"/>
    <property type="project" value="UniProtKB-UniRule"/>
</dbReference>
<reference evidence="13" key="1">
    <citation type="journal article" date="2014" name="Int. J. Syst. Evol. Microbiol.">
        <title>Complete genome sequence of Corynebacterium casei LMG S-19264T (=DSM 44701T), isolated from a smear-ripened cheese.</title>
        <authorList>
            <consortium name="US DOE Joint Genome Institute (JGI-PGF)"/>
            <person name="Walter F."/>
            <person name="Albersmeier A."/>
            <person name="Kalinowski J."/>
            <person name="Ruckert C."/>
        </authorList>
    </citation>
    <scope>NUCLEOTIDE SEQUENCE</scope>
    <source>
        <strain evidence="13">CGMCC 1.14988</strain>
    </source>
</reference>
<keyword evidence="5 11" id="KW-0408">Iron</keyword>
<evidence type="ECO:0000256" key="9">
    <source>
        <dbReference type="ARBA" id="ARBA00023157"/>
    </source>
</evidence>
<feature type="binding site" evidence="11">
    <location>
        <position position="52"/>
    </location>
    <ligand>
        <name>[4Fe-4S] cluster</name>
        <dbReference type="ChEBI" id="CHEBI:49883"/>
    </ligand>
</feature>
<evidence type="ECO:0000256" key="1">
    <source>
        <dbReference type="ARBA" id="ARBA00004496"/>
    </source>
</evidence>
<organism evidence="13 14">
    <name type="scientific">Egicoccus halophilus</name>
    <dbReference type="NCBI Taxonomy" id="1670830"/>
    <lineage>
        <taxon>Bacteria</taxon>
        <taxon>Bacillati</taxon>
        <taxon>Actinomycetota</taxon>
        <taxon>Nitriliruptoria</taxon>
        <taxon>Egicoccales</taxon>
        <taxon>Egicoccaceae</taxon>
        <taxon>Egicoccus</taxon>
    </lineage>
</organism>
<keyword evidence="3 11" id="KW-0004">4Fe-4S</keyword>
<dbReference type="GO" id="GO:0045454">
    <property type="term" value="P:cell redox homeostasis"/>
    <property type="evidence" value="ECO:0007669"/>
    <property type="project" value="TreeGrafter"/>
</dbReference>
<evidence type="ECO:0000256" key="8">
    <source>
        <dbReference type="ARBA" id="ARBA00023125"/>
    </source>
</evidence>
<evidence type="ECO:0000256" key="3">
    <source>
        <dbReference type="ARBA" id="ARBA00022485"/>
    </source>
</evidence>
<feature type="binding site" evidence="11">
    <location>
        <position position="61"/>
    </location>
    <ligand>
        <name>[4Fe-4S] cluster</name>
        <dbReference type="ChEBI" id="CHEBI:49883"/>
    </ligand>
</feature>
<keyword evidence="8 11" id="KW-0238">DNA-binding</keyword>
<evidence type="ECO:0000313" key="13">
    <source>
        <dbReference type="EMBL" id="GGI02733.1"/>
    </source>
</evidence>
<dbReference type="InterPro" id="IPR034768">
    <property type="entry name" value="4FE4S_WBL"/>
</dbReference>
<evidence type="ECO:0000313" key="14">
    <source>
        <dbReference type="Proteomes" id="UP000650511"/>
    </source>
</evidence>
<dbReference type="PROSITE" id="PS51674">
    <property type="entry name" value="4FE4S_WBL"/>
    <property type="match status" value="1"/>
</dbReference>
<dbReference type="Pfam" id="PF02467">
    <property type="entry name" value="Whib"/>
    <property type="match status" value="1"/>
</dbReference>
<feature type="domain" description="4Fe-4S Wbl-type" evidence="12">
    <location>
        <begin position="20"/>
        <end position="85"/>
    </location>
</feature>
<dbReference type="HAMAP" id="MF_01479">
    <property type="entry name" value="WhiB"/>
    <property type="match status" value="1"/>
</dbReference>
<gene>
    <name evidence="11" type="primary">whiB</name>
    <name evidence="13" type="ORF">GCM10011354_01360</name>
</gene>
<dbReference type="Proteomes" id="UP000650511">
    <property type="component" value="Unassembled WGS sequence"/>
</dbReference>
<dbReference type="InterPro" id="IPR003482">
    <property type="entry name" value="Whib"/>
</dbReference>
<comment type="subcellular location">
    <subcellularLocation>
        <location evidence="1 11">Cytoplasm</location>
    </subcellularLocation>
</comment>
<proteinExistence type="inferred from homology"/>
<keyword evidence="6 11" id="KW-0411">Iron-sulfur</keyword>
<name>A0A8J3EQN1_9ACTN</name>
<reference evidence="13" key="2">
    <citation type="submission" date="2020-09" db="EMBL/GenBank/DDBJ databases">
        <authorList>
            <person name="Sun Q."/>
            <person name="Zhou Y."/>
        </authorList>
    </citation>
    <scope>NUCLEOTIDE SEQUENCE</scope>
    <source>
        <strain evidence="13">CGMCC 1.14988</strain>
    </source>
</reference>
<feature type="binding site" evidence="11">
    <location>
        <position position="21"/>
    </location>
    <ligand>
        <name>[4Fe-4S] cluster</name>
        <dbReference type="ChEBI" id="CHEBI:49883"/>
    </ligand>
</feature>
<dbReference type="EMBL" id="BMHA01000001">
    <property type="protein sequence ID" value="GGI02733.1"/>
    <property type="molecule type" value="Genomic_DNA"/>
</dbReference>
<dbReference type="AlphaFoldDB" id="A0A8J3EQN1"/>
<evidence type="ECO:0000256" key="7">
    <source>
        <dbReference type="ARBA" id="ARBA00023015"/>
    </source>
</evidence>
<sequence>MRLVGPTILFATEGWEQQAGCRTEDPTLFFGPPGFESKHDRLRREAEAKAVCAACPAIVACREQALLTGESYGVWGGLGEADRRAVMARRDPRLAARAG</sequence>
<keyword evidence="14" id="KW-1185">Reference proteome</keyword>
<evidence type="ECO:0000256" key="4">
    <source>
        <dbReference type="ARBA" id="ARBA00022723"/>
    </source>
</evidence>
<comment type="caution">
    <text evidence="13">The sequence shown here is derived from an EMBL/GenBank/DDBJ whole genome shotgun (WGS) entry which is preliminary data.</text>
</comment>
<dbReference type="GO" id="GO:0047134">
    <property type="term" value="F:protein-disulfide reductase [NAD(P)H] activity"/>
    <property type="evidence" value="ECO:0007669"/>
    <property type="project" value="TreeGrafter"/>
</dbReference>
<keyword evidence="11" id="KW-0963">Cytoplasm</keyword>
<evidence type="ECO:0000256" key="5">
    <source>
        <dbReference type="ARBA" id="ARBA00023004"/>
    </source>
</evidence>
<dbReference type="GO" id="GO:0051539">
    <property type="term" value="F:4 iron, 4 sulfur cluster binding"/>
    <property type="evidence" value="ECO:0007669"/>
    <property type="project" value="UniProtKB-UniRule"/>
</dbReference>
<keyword evidence="10 11" id="KW-0804">Transcription</keyword>
<evidence type="ECO:0000259" key="12">
    <source>
        <dbReference type="PROSITE" id="PS51674"/>
    </source>
</evidence>
<protein>
    <recommendedName>
        <fullName evidence="11">Transcriptional regulator WhiB</fullName>
    </recommendedName>
</protein>
<keyword evidence="7 11" id="KW-0805">Transcription regulation</keyword>
<comment type="cofactor">
    <cofactor evidence="11">
        <name>[4Fe-4S] cluster</name>
        <dbReference type="ChEBI" id="CHEBI:49883"/>
    </cofactor>
    <text evidence="11">Binds 1 [4Fe-4S] cluster per subunit. Following nitrosylation of the [4Fe-4S] cluster binds 1 [4Fe-8(NO)] cluster per subunit.</text>
</comment>
<dbReference type="GO" id="GO:0005737">
    <property type="term" value="C:cytoplasm"/>
    <property type="evidence" value="ECO:0007669"/>
    <property type="project" value="UniProtKB-SubCell"/>
</dbReference>
<evidence type="ECO:0000256" key="6">
    <source>
        <dbReference type="ARBA" id="ARBA00023014"/>
    </source>
</evidence>
<evidence type="ECO:0000256" key="2">
    <source>
        <dbReference type="ARBA" id="ARBA00006597"/>
    </source>
</evidence>
<comment type="function">
    <text evidence="11">Acts as a transcriptional regulator. Probably redox-responsive. The apo- but not holo-form probably binds DNA.</text>
</comment>
<comment type="PTM">
    <text evidence="11">Upon Fe-S cluster removal intramolecular disulfide bonds are formed.</text>
</comment>
<comment type="PTM">
    <text evidence="11">The Fe-S cluster can be nitrosylated by nitric oxide (NO).</text>
</comment>
<accession>A0A8J3EQN1</accession>
<evidence type="ECO:0000256" key="10">
    <source>
        <dbReference type="ARBA" id="ARBA00023163"/>
    </source>
</evidence>
<dbReference type="PANTHER" id="PTHR38839">
    <property type="entry name" value="TRANSCRIPTIONAL REGULATOR WHID-RELATED"/>
    <property type="match status" value="1"/>
</dbReference>
<keyword evidence="4 11" id="KW-0479">Metal-binding</keyword>
<comment type="similarity">
    <text evidence="2 11">Belongs to the WhiB family.</text>
</comment>
<dbReference type="GO" id="GO:0046872">
    <property type="term" value="F:metal ion binding"/>
    <property type="evidence" value="ECO:0007669"/>
    <property type="project" value="UniProtKB-KW"/>
</dbReference>